<dbReference type="Proteomes" id="UP000717696">
    <property type="component" value="Unassembled WGS sequence"/>
</dbReference>
<proteinExistence type="predicted"/>
<evidence type="ECO:0000313" key="2">
    <source>
        <dbReference type="Proteomes" id="UP000717696"/>
    </source>
</evidence>
<comment type="caution">
    <text evidence="1">The sequence shown here is derived from an EMBL/GenBank/DDBJ whole genome shotgun (WGS) entry which is preliminary data.</text>
</comment>
<protein>
    <submittedName>
        <fullName evidence="1">Uncharacterized protein</fullName>
    </submittedName>
</protein>
<keyword evidence="2" id="KW-1185">Reference proteome</keyword>
<organism evidence="1 2">
    <name type="scientific">Dactylonectria estremocensis</name>
    <dbReference type="NCBI Taxonomy" id="1079267"/>
    <lineage>
        <taxon>Eukaryota</taxon>
        <taxon>Fungi</taxon>
        <taxon>Dikarya</taxon>
        <taxon>Ascomycota</taxon>
        <taxon>Pezizomycotina</taxon>
        <taxon>Sordariomycetes</taxon>
        <taxon>Hypocreomycetidae</taxon>
        <taxon>Hypocreales</taxon>
        <taxon>Nectriaceae</taxon>
        <taxon>Dactylonectria</taxon>
    </lineage>
</organism>
<evidence type="ECO:0000313" key="1">
    <source>
        <dbReference type="EMBL" id="KAH7131512.1"/>
    </source>
</evidence>
<dbReference type="AlphaFoldDB" id="A0A9P9E668"/>
<name>A0A9P9E668_9HYPO</name>
<reference evidence="1" key="1">
    <citation type="journal article" date="2021" name="Nat. Commun.">
        <title>Genetic determinants of endophytism in the Arabidopsis root mycobiome.</title>
        <authorList>
            <person name="Mesny F."/>
            <person name="Miyauchi S."/>
            <person name="Thiergart T."/>
            <person name="Pickel B."/>
            <person name="Atanasova L."/>
            <person name="Karlsson M."/>
            <person name="Huettel B."/>
            <person name="Barry K.W."/>
            <person name="Haridas S."/>
            <person name="Chen C."/>
            <person name="Bauer D."/>
            <person name="Andreopoulos W."/>
            <person name="Pangilinan J."/>
            <person name="LaButti K."/>
            <person name="Riley R."/>
            <person name="Lipzen A."/>
            <person name="Clum A."/>
            <person name="Drula E."/>
            <person name="Henrissat B."/>
            <person name="Kohler A."/>
            <person name="Grigoriev I.V."/>
            <person name="Martin F.M."/>
            <person name="Hacquard S."/>
        </authorList>
    </citation>
    <scope>NUCLEOTIDE SEQUENCE</scope>
    <source>
        <strain evidence="1">MPI-CAGE-AT-0021</strain>
    </source>
</reference>
<accession>A0A9P9E668</accession>
<sequence>MQVMVFLSSLFAPEPNPCNPQGRRARRAQLTRCAPSVTAPHTHAQSQRGLSCLKSSSVWIVELQSVRPDLATPGCRSQFGRRKRVGFSFFSVDSDGVFFMGEPWVRRTTEVGRGRYSLPRIQKRVWNAAKGVAGTWTSRVKHGDYASLFSQARFWLETVIKSPSLCLLLLLLLLLVGSWLLPLIELRLDLSHPQPTHRDILAQQTHGLWLGRLRQQRDEETLGY</sequence>
<gene>
    <name evidence="1" type="ORF">B0J13DRAFT_562739</name>
</gene>
<dbReference type="EMBL" id="JAGMUU010000019">
    <property type="protein sequence ID" value="KAH7131512.1"/>
    <property type="molecule type" value="Genomic_DNA"/>
</dbReference>